<reference evidence="2 3" key="1">
    <citation type="submission" date="2024-02" db="EMBL/GenBank/DDBJ databases">
        <title>Chromosome-scale genome assembly of the rough periwinkle Littorina saxatilis.</title>
        <authorList>
            <person name="De Jode A."/>
            <person name="Faria R."/>
            <person name="Formenti G."/>
            <person name="Sims Y."/>
            <person name="Smith T.P."/>
            <person name="Tracey A."/>
            <person name="Wood J.M.D."/>
            <person name="Zagrodzka Z.B."/>
            <person name="Johannesson K."/>
            <person name="Butlin R.K."/>
            <person name="Leder E.H."/>
        </authorList>
    </citation>
    <scope>NUCLEOTIDE SEQUENCE [LARGE SCALE GENOMIC DNA]</scope>
    <source>
        <strain evidence="2">Snail1</strain>
        <tissue evidence="2">Muscle</tissue>
    </source>
</reference>
<gene>
    <name evidence="2" type="ORF">V1264_006978</name>
</gene>
<accession>A0AAN9G393</accession>
<dbReference type="EMBL" id="JBAMIC010000019">
    <property type="protein sequence ID" value="KAK7093182.1"/>
    <property type="molecule type" value="Genomic_DNA"/>
</dbReference>
<sequence>MWAHLAWRSLKAETIQKRFLKCGFSLARGEGDLSAAPDSDQVTEQVDLDVGEQRRLDVGEQRRLGDMTIEEFCAMDDDLQVAADFELDTPSTSQTAEDEDAALDDNEDDEQMEEETMDFKTASSYAQKLTLFALKHAPELVDTIDNVNHEIEAVCLRKRSSATQTSLFSFFKKI</sequence>
<name>A0AAN9G393_9CAEN</name>
<feature type="region of interest" description="Disordered" evidence="1">
    <location>
        <begin position="85"/>
        <end position="112"/>
    </location>
</feature>
<evidence type="ECO:0000256" key="1">
    <source>
        <dbReference type="SAM" id="MobiDB-lite"/>
    </source>
</evidence>
<dbReference type="Proteomes" id="UP001374579">
    <property type="component" value="Unassembled WGS sequence"/>
</dbReference>
<feature type="compositionally biased region" description="Acidic residues" evidence="1">
    <location>
        <begin position="96"/>
        <end position="112"/>
    </location>
</feature>
<protein>
    <submittedName>
        <fullName evidence="2">Uncharacterized protein</fullName>
    </submittedName>
</protein>
<dbReference type="AlphaFoldDB" id="A0AAN9G393"/>
<keyword evidence="3" id="KW-1185">Reference proteome</keyword>
<organism evidence="2 3">
    <name type="scientific">Littorina saxatilis</name>
    <dbReference type="NCBI Taxonomy" id="31220"/>
    <lineage>
        <taxon>Eukaryota</taxon>
        <taxon>Metazoa</taxon>
        <taxon>Spiralia</taxon>
        <taxon>Lophotrochozoa</taxon>
        <taxon>Mollusca</taxon>
        <taxon>Gastropoda</taxon>
        <taxon>Caenogastropoda</taxon>
        <taxon>Littorinimorpha</taxon>
        <taxon>Littorinoidea</taxon>
        <taxon>Littorinidae</taxon>
        <taxon>Littorina</taxon>
    </lineage>
</organism>
<proteinExistence type="predicted"/>
<evidence type="ECO:0000313" key="3">
    <source>
        <dbReference type="Proteomes" id="UP001374579"/>
    </source>
</evidence>
<comment type="caution">
    <text evidence="2">The sequence shown here is derived from an EMBL/GenBank/DDBJ whole genome shotgun (WGS) entry which is preliminary data.</text>
</comment>
<evidence type="ECO:0000313" key="2">
    <source>
        <dbReference type="EMBL" id="KAK7093182.1"/>
    </source>
</evidence>